<sequence length="233" mass="26916">MENLNIGVLGGMGTYATIHLFKQYAEIFPAEKEWDRPRIVIDNRCTMPSRVRAFLYDEDVDKLVNEMSDSMRCLSEAGCNRIILACNTSHLFLPQIYQKVPEIESKVVNIIHTCVEKISEDDIRQVYLLGSEGTIESGIYQNALEKRGIKCVVPERNEYGLLRECIEAVKQNKYTDVVKENFLRLLEGHNNCILGCTELPIMYEKYREYISSRNIYDPLLLGLKKIRSEYVCD</sequence>
<dbReference type="RefSeq" id="WP_080926263.1">
    <property type="nucleotide sequence ID" value="NZ_CP117692.1"/>
</dbReference>
<dbReference type="InterPro" id="IPR015942">
    <property type="entry name" value="Asp/Glu/hydantoin_racemase"/>
</dbReference>
<dbReference type="EC" id="5.1.1.-" evidence="3"/>
<dbReference type="PANTHER" id="PTHR21198:SF7">
    <property type="entry name" value="ASPARTATE-GLUTAMATE RACEMASE FAMILY"/>
    <property type="match status" value="1"/>
</dbReference>
<dbReference type="Proteomes" id="UP001222683">
    <property type="component" value="Chromosome"/>
</dbReference>
<dbReference type="InterPro" id="IPR004380">
    <property type="entry name" value="Asp_race"/>
</dbReference>
<dbReference type="EMBL" id="CP117692">
    <property type="protein sequence ID" value="WDC82291.1"/>
    <property type="molecule type" value="Genomic_DNA"/>
</dbReference>
<gene>
    <name evidence="3" type="ORF">PSR59_01230</name>
</gene>
<evidence type="ECO:0000313" key="3">
    <source>
        <dbReference type="EMBL" id="WDC82291.1"/>
    </source>
</evidence>
<organism evidence="3 4">
    <name type="scientific">Ligilactobacillus ruminis</name>
    <dbReference type="NCBI Taxonomy" id="1623"/>
    <lineage>
        <taxon>Bacteria</taxon>
        <taxon>Bacillati</taxon>
        <taxon>Bacillota</taxon>
        <taxon>Bacilli</taxon>
        <taxon>Lactobacillales</taxon>
        <taxon>Lactobacillaceae</taxon>
        <taxon>Ligilactobacillus</taxon>
    </lineage>
</organism>
<dbReference type="Pfam" id="PF01177">
    <property type="entry name" value="Asp_Glu_race"/>
    <property type="match status" value="1"/>
</dbReference>
<dbReference type="SUPFAM" id="SSF53681">
    <property type="entry name" value="Aspartate/glutamate racemase"/>
    <property type="match status" value="2"/>
</dbReference>
<reference evidence="3" key="1">
    <citation type="submission" date="2023-02" db="EMBL/GenBank/DDBJ databases">
        <title>Complete genome sequence of Lactobacillus ruminis CACC888 isolated from Pig feces.</title>
        <authorList>
            <person name="Park S."/>
            <person name="Park M.A."/>
            <person name="Kim D.-H."/>
            <person name="Kim Y."/>
        </authorList>
    </citation>
    <scope>NUCLEOTIDE SEQUENCE</scope>
    <source>
        <strain evidence="3">CACC888</strain>
    </source>
</reference>
<evidence type="ECO:0000256" key="1">
    <source>
        <dbReference type="ARBA" id="ARBA00007847"/>
    </source>
</evidence>
<comment type="similarity">
    <text evidence="1">Belongs to the aspartate/glutamate racemases family.</text>
</comment>
<evidence type="ECO:0000313" key="4">
    <source>
        <dbReference type="Proteomes" id="UP001222683"/>
    </source>
</evidence>
<accession>A0AAQ2XPX0</accession>
<dbReference type="AlphaFoldDB" id="A0AAQ2XPX0"/>
<dbReference type="PANTHER" id="PTHR21198">
    <property type="entry name" value="GLUTAMATE RACEMASE"/>
    <property type="match status" value="1"/>
</dbReference>
<dbReference type="Gene3D" id="3.40.50.1860">
    <property type="match status" value="2"/>
</dbReference>
<name>A0AAQ2XPX0_9LACO</name>
<evidence type="ECO:0000256" key="2">
    <source>
        <dbReference type="ARBA" id="ARBA00023235"/>
    </source>
</evidence>
<proteinExistence type="inferred from homology"/>
<protein>
    <submittedName>
        <fullName evidence="3">Amino acid racemase</fullName>
        <ecNumber evidence="3">5.1.1.-</ecNumber>
    </submittedName>
</protein>
<dbReference type="InterPro" id="IPR001920">
    <property type="entry name" value="Asp/Glu_race"/>
</dbReference>
<keyword evidence="2 3" id="KW-0413">Isomerase</keyword>
<dbReference type="GO" id="GO:0047661">
    <property type="term" value="F:amino-acid racemase activity"/>
    <property type="evidence" value="ECO:0007669"/>
    <property type="project" value="InterPro"/>
</dbReference>
<dbReference type="NCBIfam" id="TIGR00035">
    <property type="entry name" value="asp_race"/>
    <property type="match status" value="1"/>
</dbReference>